<dbReference type="Gramene" id="TraesJUL2D03G01192360.1">
    <property type="protein sequence ID" value="TraesJUL2D03G01192360.1"/>
    <property type="gene ID" value="TraesJUL2D03G01192360"/>
</dbReference>
<name>A0A7H4LH90_WHEAT</name>
<proteinExistence type="predicted"/>
<dbReference type="Gramene" id="TraesSYM2D03G01201130.1">
    <property type="protein sequence ID" value="TraesSYM2D03G01201130.1"/>
    <property type="gene ID" value="TraesSYM2D03G01201130"/>
</dbReference>
<reference evidence="2 3" key="1">
    <citation type="submission" date="2018-05" db="EMBL/GenBank/DDBJ databases">
        <authorList>
            <person name="Thind KAUR A."/>
        </authorList>
    </citation>
    <scope>NUCLEOTIDE SEQUENCE [LARGE SCALE GENOMIC DNA]</scope>
</reference>
<dbReference type="EMBL" id="LS480641">
    <property type="protein sequence ID" value="SPT17978.1"/>
    <property type="molecule type" value="Genomic_DNA"/>
</dbReference>
<protein>
    <submittedName>
        <fullName evidence="2">Uncharacterized protein</fullName>
    </submittedName>
</protein>
<accession>A0A7H4LH90</accession>
<dbReference type="Proteomes" id="UP000280104">
    <property type="component" value="Chromosome II"/>
</dbReference>
<gene>
    <name evidence="2" type="ORF">CAMPLR22A2D_LOCUS2588</name>
</gene>
<organism evidence="2 3">
    <name type="scientific">Triticum aestivum</name>
    <name type="common">Wheat</name>
    <dbReference type="NCBI Taxonomy" id="4565"/>
    <lineage>
        <taxon>Eukaryota</taxon>
        <taxon>Viridiplantae</taxon>
        <taxon>Streptophyta</taxon>
        <taxon>Embryophyta</taxon>
        <taxon>Tracheophyta</taxon>
        <taxon>Spermatophyta</taxon>
        <taxon>Magnoliopsida</taxon>
        <taxon>Liliopsida</taxon>
        <taxon>Poales</taxon>
        <taxon>Poaceae</taxon>
        <taxon>BOP clade</taxon>
        <taxon>Pooideae</taxon>
        <taxon>Triticodae</taxon>
        <taxon>Triticeae</taxon>
        <taxon>Triticinae</taxon>
        <taxon>Triticum</taxon>
    </lineage>
</organism>
<evidence type="ECO:0000313" key="2">
    <source>
        <dbReference type="EMBL" id="SPT17978.1"/>
    </source>
</evidence>
<dbReference type="AlphaFoldDB" id="A0A7H4LH90"/>
<dbReference type="Gramene" id="TraesJUL2D03G01192360.2">
    <property type="protein sequence ID" value="TraesJUL2D03G01192360.2"/>
    <property type="gene ID" value="TraesJUL2D03G01192360"/>
</dbReference>
<feature type="region of interest" description="Disordered" evidence="1">
    <location>
        <begin position="53"/>
        <end position="76"/>
    </location>
</feature>
<dbReference type="Gramene" id="TraesLAC2D03G01137640.1">
    <property type="protein sequence ID" value="TraesLAC2D03G01137640.1"/>
    <property type="gene ID" value="TraesLAC2D03G01137640"/>
</dbReference>
<sequence>MLALVQERGVHGRSSPPDLPPLLCARRPLQLLAPPPSIPPLLFSSSLRSGAFARRGSRSGGLEEQGRARPGAPSAARARLVPCCIFSYLRSGASSYSRKQRAEGVITEVPEFGGGCYFRKEVGYNFHLFDAAGTN</sequence>
<evidence type="ECO:0000256" key="1">
    <source>
        <dbReference type="SAM" id="MobiDB-lite"/>
    </source>
</evidence>
<evidence type="ECO:0000313" key="3">
    <source>
        <dbReference type="Proteomes" id="UP000280104"/>
    </source>
</evidence>